<gene>
    <name evidence="1" type="ORF">OXU80_18060</name>
</gene>
<accession>A0ACD4NIX3</accession>
<protein>
    <submittedName>
        <fullName evidence="1">Ureidoglycolate lyase</fullName>
    </submittedName>
</protein>
<name>A0ACD4NIX3_9HYPH</name>
<organism evidence="1 2">
    <name type="scientific">Antarcticirhabdus aurantiaca</name>
    <dbReference type="NCBI Taxonomy" id="2606717"/>
    <lineage>
        <taxon>Bacteria</taxon>
        <taxon>Pseudomonadati</taxon>
        <taxon>Pseudomonadota</taxon>
        <taxon>Alphaproteobacteria</taxon>
        <taxon>Hyphomicrobiales</taxon>
        <taxon>Aurantimonadaceae</taxon>
        <taxon>Antarcticirhabdus</taxon>
    </lineage>
</organism>
<proteinExistence type="predicted"/>
<dbReference type="EMBL" id="CP113520">
    <property type="protein sequence ID" value="WAJ26759.1"/>
    <property type="molecule type" value="Genomic_DNA"/>
</dbReference>
<keyword evidence="1" id="KW-0456">Lyase</keyword>
<evidence type="ECO:0000313" key="2">
    <source>
        <dbReference type="Proteomes" id="UP001163223"/>
    </source>
</evidence>
<dbReference type="Proteomes" id="UP001163223">
    <property type="component" value="Chromosome"/>
</dbReference>
<evidence type="ECO:0000313" key="1">
    <source>
        <dbReference type="EMBL" id="WAJ26759.1"/>
    </source>
</evidence>
<reference evidence="1" key="1">
    <citation type="submission" date="2022-11" db="EMBL/GenBank/DDBJ databases">
        <title>beta-Carotene-producing bacterium, Jeongeuplla avenae sp. nov., alleviates the salt stress of Arabidopsis seedlings.</title>
        <authorList>
            <person name="Jiang L."/>
            <person name="Lee J."/>
        </authorList>
    </citation>
    <scope>NUCLEOTIDE SEQUENCE</scope>
    <source>
        <strain evidence="1">DY_R2A_6</strain>
    </source>
</reference>
<keyword evidence="2" id="KW-1185">Reference proteome</keyword>
<sequence length="167" mass="18025">MSTPVKLLRAVPLTADAFRPFGEVIETDNASEIRLINKGTTTRFHDIAPVDVSSEGGRPLISIFRGKPFTLPVTITMLERHPLGSQAFVPLSPRPYLVVVAHDEDGRPGAPLAFLAADGQGVSYARSTWHHPLIALGDVSDFLVVDRGGAGDNLQEFDLPEPFALEA</sequence>